<evidence type="ECO:0000256" key="1">
    <source>
        <dbReference type="SAM" id="MobiDB-lite"/>
    </source>
</evidence>
<reference evidence="2 3" key="1">
    <citation type="journal article" date="2020" name="Microorganisms">
        <title>Osmotic Adaptation and Compatible Solute Biosynthesis of Phototrophic Bacteria as Revealed from Genome Analyses.</title>
        <authorList>
            <person name="Imhoff J.F."/>
            <person name="Rahn T."/>
            <person name="Kunzel S."/>
            <person name="Keller A."/>
            <person name="Neulinger S.C."/>
        </authorList>
    </citation>
    <scope>NUCLEOTIDE SEQUENCE [LARGE SCALE GENOMIC DNA]</scope>
    <source>
        <strain evidence="2 3">DSM 25653</strain>
    </source>
</reference>
<dbReference type="EMBL" id="NRRY01000022">
    <property type="protein sequence ID" value="MBK1619541.1"/>
    <property type="molecule type" value="Genomic_DNA"/>
</dbReference>
<proteinExistence type="predicted"/>
<accession>A0A9X0WA05</accession>
<name>A0A9X0WA05_9GAMM</name>
<gene>
    <name evidence="2" type="ORF">CKO42_14060</name>
</gene>
<protein>
    <submittedName>
        <fullName evidence="2">Uncharacterized protein</fullName>
    </submittedName>
</protein>
<evidence type="ECO:0000313" key="2">
    <source>
        <dbReference type="EMBL" id="MBK1619541.1"/>
    </source>
</evidence>
<sequence>MLPDGGVEEAQLLAMGMARSKGWKITEVGDQRVLLERELPASSPQAQMLSPEGVLTRPKLQIETRLRERGNDVVVGLSSSIIVNPGTEQERRVDYTADYQDQLMISLNALASAWLENRTRIASEIPLPPDPDQVVIAEAGTVSDDGTAPPSSDTNSSALTMPVENTDGATMAAVATPIATPIATSPAPTPPLQTGDGAPREPQPIGSGMSAAQDLNAETTLSESNEMLVLDSQARRGLWTFYAEASARERGCAVGERGAVLLSTTTAFELYEVQCAGSPNLLLRCQGGVCRDIN</sequence>
<dbReference type="AlphaFoldDB" id="A0A9X0WA05"/>
<dbReference type="Proteomes" id="UP001138768">
    <property type="component" value="Unassembled WGS sequence"/>
</dbReference>
<feature type="region of interest" description="Disordered" evidence="1">
    <location>
        <begin position="182"/>
        <end position="212"/>
    </location>
</feature>
<organism evidence="2 3">
    <name type="scientific">Lamprobacter modestohalophilus</name>
    <dbReference type="NCBI Taxonomy" id="1064514"/>
    <lineage>
        <taxon>Bacteria</taxon>
        <taxon>Pseudomonadati</taxon>
        <taxon>Pseudomonadota</taxon>
        <taxon>Gammaproteobacteria</taxon>
        <taxon>Chromatiales</taxon>
        <taxon>Chromatiaceae</taxon>
        <taxon>Lamprobacter</taxon>
    </lineage>
</organism>
<comment type="caution">
    <text evidence="2">The sequence shown here is derived from an EMBL/GenBank/DDBJ whole genome shotgun (WGS) entry which is preliminary data.</text>
</comment>
<evidence type="ECO:0000313" key="3">
    <source>
        <dbReference type="Proteomes" id="UP001138768"/>
    </source>
</evidence>
<keyword evidence="3" id="KW-1185">Reference proteome</keyword>